<dbReference type="GO" id="GO:0008289">
    <property type="term" value="F:lipid binding"/>
    <property type="evidence" value="ECO:0007669"/>
    <property type="project" value="UniProtKB-UniRule"/>
</dbReference>
<keyword evidence="5" id="KW-1185">Reference proteome</keyword>
<keyword evidence="2" id="KW-0446">Lipid-binding</keyword>
<evidence type="ECO:0000256" key="2">
    <source>
        <dbReference type="PIRNR" id="PIRNR036893"/>
    </source>
</evidence>
<dbReference type="Pfam" id="PF08212">
    <property type="entry name" value="Lipocalin_2"/>
    <property type="match status" value="1"/>
</dbReference>
<evidence type="ECO:0000259" key="3">
    <source>
        <dbReference type="Pfam" id="PF08212"/>
    </source>
</evidence>
<dbReference type="AlphaFoldDB" id="A0A6I6MSS6"/>
<comment type="function">
    <text evidence="2">Involved in the storage or transport of lipids necessary for membrane maintenance under stressful conditions. Displays a binding preference for lysophospholipids.</text>
</comment>
<dbReference type="SUPFAM" id="SSF50814">
    <property type="entry name" value="Lipocalins"/>
    <property type="match status" value="1"/>
</dbReference>
<name>A0A6I6MSS6_9CAUL</name>
<evidence type="ECO:0000313" key="4">
    <source>
        <dbReference type="EMBL" id="QGZ95837.1"/>
    </source>
</evidence>
<keyword evidence="2" id="KW-0998">Cell outer membrane</keyword>
<dbReference type="Gene3D" id="2.40.128.20">
    <property type="match status" value="1"/>
</dbReference>
<dbReference type="RefSeq" id="WP_158766666.1">
    <property type="nucleotide sequence ID" value="NZ_CP047045.1"/>
</dbReference>
<dbReference type="GO" id="GO:0006950">
    <property type="term" value="P:response to stress"/>
    <property type="evidence" value="ECO:0007669"/>
    <property type="project" value="UniProtKB-ARBA"/>
</dbReference>
<dbReference type="EMBL" id="CP047045">
    <property type="protein sequence ID" value="QGZ95837.1"/>
    <property type="molecule type" value="Genomic_DNA"/>
</dbReference>
<protein>
    <recommendedName>
        <fullName evidence="2">Outer membrane lipoprotein Blc</fullName>
    </recommendedName>
</protein>
<proteinExistence type="inferred from homology"/>
<gene>
    <name evidence="4" type="primary">blc</name>
    <name evidence="4" type="ORF">DSM104635_02689</name>
</gene>
<feature type="domain" description="Lipocalin/cytosolic fatty-acid binding" evidence="3">
    <location>
        <begin position="37"/>
        <end position="171"/>
    </location>
</feature>
<keyword evidence="2" id="KW-0472">Membrane</keyword>
<dbReference type="InterPro" id="IPR022271">
    <property type="entry name" value="Lipocalin_ApoD"/>
</dbReference>
<dbReference type="InterPro" id="IPR012674">
    <property type="entry name" value="Calycin"/>
</dbReference>
<dbReference type="GO" id="GO:0009279">
    <property type="term" value="C:cell outer membrane"/>
    <property type="evidence" value="ECO:0007669"/>
    <property type="project" value="UniProtKB-SubCell"/>
</dbReference>
<dbReference type="PANTHER" id="PTHR10612:SF34">
    <property type="entry name" value="APOLIPOPROTEIN D"/>
    <property type="match status" value="1"/>
</dbReference>
<comment type="subunit">
    <text evidence="2">Homodimer.</text>
</comment>
<sequence length="180" mass="20507">MRFLIPFIALFLAACSQNPVYRQSEEPLPVAYITQEWYLGLWHEQARLPNRFENGCQRATAEYALRDDGLISVKNTCTQASGQQRVANGRARPAGEAGEGKLEVSFFGPFWADYWVLERADDYSWSIVGEPEGRYLWLLTRAETITPDQRSDFESRIVRLGYRPAELVWAAPPTAETASR</sequence>
<dbReference type="PIRSF" id="PIRSF036893">
    <property type="entry name" value="Lipocalin_ApoD"/>
    <property type="match status" value="1"/>
</dbReference>
<dbReference type="InterPro" id="IPR047202">
    <property type="entry name" value="Lipocalin_Blc-like_dom"/>
</dbReference>
<dbReference type="CDD" id="cd19438">
    <property type="entry name" value="lipocalin_Blc-like"/>
    <property type="match status" value="1"/>
</dbReference>
<dbReference type="Proteomes" id="UP000431269">
    <property type="component" value="Chromosome"/>
</dbReference>
<evidence type="ECO:0000313" key="5">
    <source>
        <dbReference type="Proteomes" id="UP000431269"/>
    </source>
</evidence>
<evidence type="ECO:0000256" key="1">
    <source>
        <dbReference type="ARBA" id="ARBA00006889"/>
    </source>
</evidence>
<reference evidence="5" key="1">
    <citation type="submission" date="2019-12" db="EMBL/GenBank/DDBJ databases">
        <title>Complete genome of Terracaulis silvestris 0127_4.</title>
        <authorList>
            <person name="Vieira S."/>
            <person name="Riedel T."/>
            <person name="Sproer C."/>
            <person name="Pascual J."/>
            <person name="Boedeker C."/>
            <person name="Overmann J."/>
        </authorList>
    </citation>
    <scope>NUCLEOTIDE SEQUENCE [LARGE SCALE GENOMIC DNA]</scope>
    <source>
        <strain evidence="5">0127_4</strain>
    </source>
</reference>
<dbReference type="KEGG" id="tsv:DSM104635_02689"/>
<dbReference type="PANTHER" id="PTHR10612">
    <property type="entry name" value="APOLIPOPROTEIN D"/>
    <property type="match status" value="1"/>
</dbReference>
<dbReference type="PRINTS" id="PR01171">
    <property type="entry name" value="BCTLIPOCALIN"/>
</dbReference>
<keyword evidence="2 4" id="KW-0449">Lipoprotein</keyword>
<organism evidence="4 5">
    <name type="scientific">Terricaulis silvestris</name>
    <dbReference type="NCBI Taxonomy" id="2686094"/>
    <lineage>
        <taxon>Bacteria</taxon>
        <taxon>Pseudomonadati</taxon>
        <taxon>Pseudomonadota</taxon>
        <taxon>Alphaproteobacteria</taxon>
        <taxon>Caulobacterales</taxon>
        <taxon>Caulobacteraceae</taxon>
        <taxon>Terricaulis</taxon>
    </lineage>
</organism>
<dbReference type="InterPro" id="IPR002446">
    <property type="entry name" value="Lipocalin_bac"/>
</dbReference>
<accession>A0A6I6MSS6</accession>
<comment type="subcellular location">
    <subcellularLocation>
        <location evidence="2">Cell outer membrane</location>
    </subcellularLocation>
</comment>
<dbReference type="InterPro" id="IPR000566">
    <property type="entry name" value="Lipocln_cytosolic_FA-bd_dom"/>
</dbReference>
<dbReference type="PROSITE" id="PS51257">
    <property type="entry name" value="PROKAR_LIPOPROTEIN"/>
    <property type="match status" value="1"/>
</dbReference>
<comment type="similarity">
    <text evidence="1 2">Belongs to the calycin superfamily. Lipocalin family.</text>
</comment>